<feature type="transmembrane region" description="Helical" evidence="8">
    <location>
        <begin position="245"/>
        <end position="264"/>
    </location>
</feature>
<dbReference type="NCBIfam" id="NF037961">
    <property type="entry name" value="RodA_shape"/>
    <property type="match status" value="1"/>
</dbReference>
<dbReference type="Pfam" id="PF01098">
    <property type="entry name" value="FTSW_RODA_SPOVE"/>
    <property type="match status" value="2"/>
</dbReference>
<feature type="transmembrane region" description="Helical" evidence="8">
    <location>
        <begin position="115"/>
        <end position="131"/>
    </location>
</feature>
<keyword evidence="4 8" id="KW-1133">Transmembrane helix</keyword>
<dbReference type="OrthoDB" id="9768187at2"/>
<keyword evidence="5 8" id="KW-0472">Membrane</keyword>
<keyword evidence="2 8" id="KW-0812">Transmembrane</keyword>
<dbReference type="PANTHER" id="PTHR30474">
    <property type="entry name" value="CELL CYCLE PROTEIN"/>
    <property type="match status" value="1"/>
</dbReference>
<comment type="subcellular location">
    <subcellularLocation>
        <location evidence="1">Membrane</location>
        <topology evidence="1">Multi-pass membrane protein</topology>
    </subcellularLocation>
</comment>
<feature type="transmembrane region" description="Helical" evidence="8">
    <location>
        <begin position="77"/>
        <end position="95"/>
    </location>
</feature>
<feature type="transmembrane region" description="Helical" evidence="8">
    <location>
        <begin position="12"/>
        <end position="32"/>
    </location>
</feature>
<evidence type="ECO:0000256" key="8">
    <source>
        <dbReference type="SAM" id="Phobius"/>
    </source>
</evidence>
<evidence type="ECO:0000256" key="3">
    <source>
        <dbReference type="ARBA" id="ARBA00022960"/>
    </source>
</evidence>
<name>A0A2U2XCY0_9FLAO</name>
<evidence type="ECO:0000256" key="5">
    <source>
        <dbReference type="ARBA" id="ARBA00023136"/>
    </source>
</evidence>
<dbReference type="RefSeq" id="WP_109359322.1">
    <property type="nucleotide sequence ID" value="NZ_QFRJ01000005.1"/>
</dbReference>
<gene>
    <name evidence="9" type="ORF">DIT68_08240</name>
</gene>
<protein>
    <recommendedName>
        <fullName evidence="7">Cell wall polymerase</fullName>
    </recommendedName>
    <alternativeName>
        <fullName evidence="6">Peptidoglycan polymerase</fullName>
    </alternativeName>
</protein>
<feature type="transmembrane region" description="Helical" evidence="8">
    <location>
        <begin position="143"/>
        <end position="160"/>
    </location>
</feature>
<evidence type="ECO:0000256" key="7">
    <source>
        <dbReference type="ARBA" id="ARBA00033270"/>
    </source>
</evidence>
<feature type="transmembrane region" description="Helical" evidence="8">
    <location>
        <begin position="202"/>
        <end position="225"/>
    </location>
</feature>
<evidence type="ECO:0000256" key="1">
    <source>
        <dbReference type="ARBA" id="ARBA00004141"/>
    </source>
</evidence>
<organism evidence="9 10">
    <name type="scientific">Brumimicrobium oceani</name>
    <dbReference type="NCBI Taxonomy" id="2100725"/>
    <lineage>
        <taxon>Bacteria</taxon>
        <taxon>Pseudomonadati</taxon>
        <taxon>Bacteroidota</taxon>
        <taxon>Flavobacteriia</taxon>
        <taxon>Flavobacteriales</taxon>
        <taxon>Crocinitomicaceae</taxon>
        <taxon>Brumimicrobium</taxon>
    </lineage>
</organism>
<evidence type="ECO:0000313" key="10">
    <source>
        <dbReference type="Proteomes" id="UP000245370"/>
    </source>
</evidence>
<feature type="transmembrane region" description="Helical" evidence="8">
    <location>
        <begin position="52"/>
        <end position="70"/>
    </location>
</feature>
<feature type="transmembrane region" description="Helical" evidence="8">
    <location>
        <begin position="370"/>
        <end position="391"/>
    </location>
</feature>
<reference evidence="9 10" key="1">
    <citation type="submission" date="2018-05" db="EMBL/GenBank/DDBJ databases">
        <title>Brumimicrobium oceani sp. nov., isolated from coastal sediment.</title>
        <authorList>
            <person name="Kou Y."/>
        </authorList>
    </citation>
    <scope>NUCLEOTIDE SEQUENCE [LARGE SCALE GENOMIC DNA]</scope>
    <source>
        <strain evidence="9 10">C305</strain>
    </source>
</reference>
<evidence type="ECO:0000313" key="9">
    <source>
        <dbReference type="EMBL" id="PWH85617.1"/>
    </source>
</evidence>
<dbReference type="GO" id="GO:0015648">
    <property type="term" value="F:lipid-linked peptidoglycan transporter activity"/>
    <property type="evidence" value="ECO:0007669"/>
    <property type="project" value="TreeGrafter"/>
</dbReference>
<feature type="transmembrane region" description="Helical" evidence="8">
    <location>
        <begin position="436"/>
        <end position="455"/>
    </location>
</feature>
<feature type="transmembrane region" description="Helical" evidence="8">
    <location>
        <begin position="166"/>
        <end position="190"/>
    </location>
</feature>
<feature type="transmembrane region" description="Helical" evidence="8">
    <location>
        <begin position="403"/>
        <end position="430"/>
    </location>
</feature>
<proteinExistence type="predicted"/>
<accession>A0A2U2XCY0</accession>
<dbReference type="GO" id="GO:0005886">
    <property type="term" value="C:plasma membrane"/>
    <property type="evidence" value="ECO:0007669"/>
    <property type="project" value="TreeGrafter"/>
</dbReference>
<dbReference type="PROSITE" id="PS00428">
    <property type="entry name" value="FTSW_RODA_SPOVE"/>
    <property type="match status" value="1"/>
</dbReference>
<dbReference type="InterPro" id="IPR001182">
    <property type="entry name" value="FtsW/RodA"/>
</dbReference>
<sequence>MNNYREKTVGWDWFTIIIVSLLLLMGMVNIYSAAFNPDRPFLFDLKTMYGKQLMWIGIGLFMGIVISLIDAEYIRKLTPLAFIAVIILLILVLFTEPINGARSWLGVGPFGVQPSEFSKLTTALMLAYIISQNRGKLISKQSLTMALTLVIATMLLVLIQNDTGTFLVFTAFFFVMYREGITFDPIILFFSNRVLGLRFKHTFVGIHFIPVLFIVIFLSIITLYFTESKHTFSFLPGYDLPGWMLLLFIITLLFGISFFINQRFAAQRSKKKMRSAILIVYIVTVGLVGLISYTYLNVLQSHQKDRIDLWLGKIQDQDGKDYNRNRALAAVGSGGFSGVGYQEALLSSPRSKHVPESETDFIFSVYSEEWGFLGSATLVVLFTTLLIRIIVIAERQKSRFARVYANSVAMIIFYHFGINVGMNIGIIPVIGIPLPFFSYGGSSMMSFLIMILILLKLDSQRKEVLA</sequence>
<dbReference type="PANTHER" id="PTHR30474:SF1">
    <property type="entry name" value="PEPTIDOGLYCAN GLYCOSYLTRANSFERASE MRDB"/>
    <property type="match status" value="1"/>
</dbReference>
<evidence type="ECO:0000256" key="6">
    <source>
        <dbReference type="ARBA" id="ARBA00032370"/>
    </source>
</evidence>
<feature type="transmembrane region" description="Helical" evidence="8">
    <location>
        <begin position="276"/>
        <end position="296"/>
    </location>
</feature>
<dbReference type="InterPro" id="IPR018365">
    <property type="entry name" value="Cell_cycle_FtsW-rel_CS"/>
</dbReference>
<dbReference type="GO" id="GO:0051301">
    <property type="term" value="P:cell division"/>
    <property type="evidence" value="ECO:0007669"/>
    <property type="project" value="InterPro"/>
</dbReference>
<dbReference type="GO" id="GO:0032153">
    <property type="term" value="C:cell division site"/>
    <property type="evidence" value="ECO:0007669"/>
    <property type="project" value="TreeGrafter"/>
</dbReference>
<dbReference type="AlphaFoldDB" id="A0A2U2XCY0"/>
<reference evidence="9 10" key="2">
    <citation type="submission" date="2018-05" db="EMBL/GenBank/DDBJ databases">
        <authorList>
            <person name="Lanie J.A."/>
            <person name="Ng W.-L."/>
            <person name="Kazmierczak K.M."/>
            <person name="Andrzejewski T.M."/>
            <person name="Davidsen T.M."/>
            <person name="Wayne K.J."/>
            <person name="Tettelin H."/>
            <person name="Glass J.I."/>
            <person name="Rusch D."/>
            <person name="Podicherti R."/>
            <person name="Tsui H.-C.T."/>
            <person name="Winkler M.E."/>
        </authorList>
    </citation>
    <scope>NUCLEOTIDE SEQUENCE [LARGE SCALE GENOMIC DNA]</scope>
    <source>
        <strain evidence="9 10">C305</strain>
    </source>
</reference>
<comment type="caution">
    <text evidence="9">The sequence shown here is derived from an EMBL/GenBank/DDBJ whole genome shotgun (WGS) entry which is preliminary data.</text>
</comment>
<dbReference type="EMBL" id="QFRJ01000005">
    <property type="protein sequence ID" value="PWH85617.1"/>
    <property type="molecule type" value="Genomic_DNA"/>
</dbReference>
<keyword evidence="3" id="KW-0133">Cell shape</keyword>
<keyword evidence="10" id="KW-1185">Reference proteome</keyword>
<dbReference type="Proteomes" id="UP000245370">
    <property type="component" value="Unassembled WGS sequence"/>
</dbReference>
<dbReference type="GO" id="GO:0008360">
    <property type="term" value="P:regulation of cell shape"/>
    <property type="evidence" value="ECO:0007669"/>
    <property type="project" value="UniProtKB-KW"/>
</dbReference>
<evidence type="ECO:0000256" key="4">
    <source>
        <dbReference type="ARBA" id="ARBA00022989"/>
    </source>
</evidence>
<evidence type="ECO:0000256" key="2">
    <source>
        <dbReference type="ARBA" id="ARBA00022692"/>
    </source>
</evidence>